<keyword evidence="5 8" id="KW-0812">Transmembrane</keyword>
<evidence type="ECO:0000256" key="1">
    <source>
        <dbReference type="ARBA" id="ARBA00004651"/>
    </source>
</evidence>
<evidence type="ECO:0000313" key="9">
    <source>
        <dbReference type="EMBL" id="HJD44981.1"/>
    </source>
</evidence>
<evidence type="ECO:0000256" key="7">
    <source>
        <dbReference type="ARBA" id="ARBA00023136"/>
    </source>
</evidence>
<dbReference type="Proteomes" id="UP000823889">
    <property type="component" value="Unassembled WGS sequence"/>
</dbReference>
<keyword evidence="7 8" id="KW-0472">Membrane</keyword>
<dbReference type="InterPro" id="IPR052017">
    <property type="entry name" value="TSUP"/>
</dbReference>
<dbReference type="GO" id="GO:0005886">
    <property type="term" value="C:plasma membrane"/>
    <property type="evidence" value="ECO:0007669"/>
    <property type="project" value="UniProtKB-SubCell"/>
</dbReference>
<feature type="transmembrane region" description="Helical" evidence="8">
    <location>
        <begin position="229"/>
        <end position="247"/>
    </location>
</feature>
<feature type="transmembrane region" description="Helical" evidence="8">
    <location>
        <begin position="131"/>
        <end position="151"/>
    </location>
</feature>
<evidence type="ECO:0000256" key="8">
    <source>
        <dbReference type="RuleBase" id="RU363041"/>
    </source>
</evidence>
<evidence type="ECO:0000256" key="4">
    <source>
        <dbReference type="ARBA" id="ARBA00022475"/>
    </source>
</evidence>
<comment type="caution">
    <text evidence="9">The sequence shown here is derived from an EMBL/GenBank/DDBJ whole genome shotgun (WGS) entry which is preliminary data.</text>
</comment>
<keyword evidence="4 8" id="KW-1003">Cell membrane</keyword>
<dbReference type="Pfam" id="PF01925">
    <property type="entry name" value="TauE"/>
    <property type="match status" value="1"/>
</dbReference>
<evidence type="ECO:0000313" key="10">
    <source>
        <dbReference type="Proteomes" id="UP000823889"/>
    </source>
</evidence>
<evidence type="ECO:0000256" key="3">
    <source>
        <dbReference type="ARBA" id="ARBA00022448"/>
    </source>
</evidence>
<dbReference type="AlphaFoldDB" id="A0A9D2RKC1"/>
<dbReference type="PANTHER" id="PTHR30269">
    <property type="entry name" value="TRANSMEMBRANE PROTEIN YFCA"/>
    <property type="match status" value="1"/>
</dbReference>
<sequence>MEPYIFALLVFTAFAAGFVDSIAGGGGLISVPALMIAGVPPVQAIATNKVQASAASLSAMVAFSRRGFIQWRKDGIALFIVALLGGGAGALLIRFLNQDFLQAFIPILLIAVALYFWFGPKPKLDNQKGRMSVAFFTGTVAPLLAMYDGFFGPGTGSFFMAGLIGLCGLGLLPAMGLTKVGNGASNLGSLMIFALSGSILWGLGLAMAVAAFLGAQLGVRAAVKVGAKLVRPLIVFMCVALAIKLLMAA</sequence>
<evidence type="ECO:0000256" key="5">
    <source>
        <dbReference type="ARBA" id="ARBA00022692"/>
    </source>
</evidence>
<reference evidence="9" key="2">
    <citation type="submission" date="2021-04" db="EMBL/GenBank/DDBJ databases">
        <authorList>
            <person name="Gilroy R."/>
        </authorList>
    </citation>
    <scope>NUCLEOTIDE SEQUENCE</scope>
    <source>
        <strain evidence="9">9264</strain>
    </source>
</reference>
<reference evidence="9" key="1">
    <citation type="journal article" date="2021" name="PeerJ">
        <title>Extensive microbial diversity within the chicken gut microbiome revealed by metagenomics and culture.</title>
        <authorList>
            <person name="Gilroy R."/>
            <person name="Ravi A."/>
            <person name="Getino M."/>
            <person name="Pursley I."/>
            <person name="Horton D.L."/>
            <person name="Alikhan N.F."/>
            <person name="Baker D."/>
            <person name="Gharbi K."/>
            <person name="Hall N."/>
            <person name="Watson M."/>
            <person name="Adriaenssens E.M."/>
            <person name="Foster-Nyarko E."/>
            <person name="Jarju S."/>
            <person name="Secka A."/>
            <person name="Antonio M."/>
            <person name="Oren A."/>
            <person name="Chaudhuri R.R."/>
            <person name="La Ragione R."/>
            <person name="Hildebrand F."/>
            <person name="Pallen M.J."/>
        </authorList>
    </citation>
    <scope>NUCLEOTIDE SEQUENCE</scope>
    <source>
        <strain evidence="9">9264</strain>
    </source>
</reference>
<comment type="subcellular location">
    <subcellularLocation>
        <location evidence="1 8">Cell membrane</location>
        <topology evidence="1 8">Multi-pass membrane protein</topology>
    </subcellularLocation>
</comment>
<accession>A0A9D2RKC1</accession>
<evidence type="ECO:0000256" key="6">
    <source>
        <dbReference type="ARBA" id="ARBA00022989"/>
    </source>
</evidence>
<comment type="similarity">
    <text evidence="2 8">Belongs to the 4-toluene sulfonate uptake permease (TSUP) (TC 2.A.102) family.</text>
</comment>
<proteinExistence type="inferred from homology"/>
<organism evidence="9 10">
    <name type="scientific">Candidatus Paenalcaligenes intestinipullorum</name>
    <dbReference type="NCBI Taxonomy" id="2838718"/>
    <lineage>
        <taxon>Bacteria</taxon>
        <taxon>Pseudomonadati</taxon>
        <taxon>Pseudomonadota</taxon>
        <taxon>Betaproteobacteria</taxon>
        <taxon>Burkholderiales</taxon>
        <taxon>Alcaligenaceae</taxon>
        <taxon>Paenalcaligenes</taxon>
    </lineage>
</organism>
<feature type="transmembrane region" description="Helical" evidence="8">
    <location>
        <begin position="75"/>
        <end position="94"/>
    </location>
</feature>
<feature type="transmembrane region" description="Helical" evidence="8">
    <location>
        <begin position="157"/>
        <end position="178"/>
    </location>
</feature>
<dbReference type="EMBL" id="DWUQ01000169">
    <property type="protein sequence ID" value="HJD44981.1"/>
    <property type="molecule type" value="Genomic_DNA"/>
</dbReference>
<evidence type="ECO:0000256" key="2">
    <source>
        <dbReference type="ARBA" id="ARBA00009142"/>
    </source>
</evidence>
<feature type="transmembrane region" description="Helical" evidence="8">
    <location>
        <begin position="100"/>
        <end position="119"/>
    </location>
</feature>
<feature type="transmembrane region" description="Helical" evidence="8">
    <location>
        <begin position="190"/>
        <end position="217"/>
    </location>
</feature>
<dbReference type="InterPro" id="IPR002781">
    <property type="entry name" value="TM_pro_TauE-like"/>
</dbReference>
<keyword evidence="3" id="KW-0813">Transport</keyword>
<dbReference type="PANTHER" id="PTHR30269:SF0">
    <property type="entry name" value="MEMBRANE TRANSPORTER PROTEIN YFCA-RELATED"/>
    <property type="match status" value="1"/>
</dbReference>
<name>A0A9D2RKC1_9BURK</name>
<protein>
    <recommendedName>
        <fullName evidence="8">Probable membrane transporter protein</fullName>
    </recommendedName>
</protein>
<keyword evidence="6 8" id="KW-1133">Transmembrane helix</keyword>
<gene>
    <name evidence="9" type="ORF">H9906_08165</name>
</gene>